<dbReference type="Pfam" id="PF01435">
    <property type="entry name" value="Peptidase_M48"/>
    <property type="match status" value="2"/>
</dbReference>
<dbReference type="EMBL" id="NOVD01000021">
    <property type="protein sequence ID" value="PCK24970.1"/>
    <property type="molecule type" value="Genomic_DNA"/>
</dbReference>
<evidence type="ECO:0000256" key="5">
    <source>
        <dbReference type="ARBA" id="ARBA00022723"/>
    </source>
</evidence>
<protein>
    <submittedName>
        <fullName evidence="12">Peptidase M48</fullName>
    </submittedName>
</protein>
<keyword evidence="3 11" id="KW-0645">Protease</keyword>
<comment type="similarity">
    <text evidence="11">Belongs to the peptidase M48 family.</text>
</comment>
<dbReference type="GO" id="GO:0005886">
    <property type="term" value="C:plasma membrane"/>
    <property type="evidence" value="ECO:0007669"/>
    <property type="project" value="UniProtKB-SubCell"/>
</dbReference>
<dbReference type="InterPro" id="IPR050083">
    <property type="entry name" value="HtpX_protease"/>
</dbReference>
<dbReference type="KEGG" id="rqi:C1M55_18840"/>
<dbReference type="GO" id="GO:0006508">
    <property type="term" value="P:proteolysis"/>
    <property type="evidence" value="ECO:0007669"/>
    <property type="project" value="UniProtKB-KW"/>
</dbReference>
<evidence type="ECO:0000256" key="11">
    <source>
        <dbReference type="RuleBase" id="RU003983"/>
    </source>
</evidence>
<evidence type="ECO:0000256" key="10">
    <source>
        <dbReference type="ARBA" id="ARBA00023136"/>
    </source>
</evidence>
<accession>A0A1X0LM25</accession>
<evidence type="ECO:0000313" key="13">
    <source>
        <dbReference type="Proteomes" id="UP000230886"/>
    </source>
</evidence>
<comment type="subcellular location">
    <subcellularLocation>
        <location evidence="1">Cell membrane</location>
        <topology evidence="1">Multi-pass membrane protein</topology>
    </subcellularLocation>
</comment>
<keyword evidence="9 11" id="KW-0482">Metalloprotease</keyword>
<evidence type="ECO:0000313" key="12">
    <source>
        <dbReference type="EMBL" id="PCK24970.1"/>
    </source>
</evidence>
<keyword evidence="6 11" id="KW-0378">Hydrolase</keyword>
<dbReference type="PANTHER" id="PTHR43221">
    <property type="entry name" value="PROTEASE HTPX"/>
    <property type="match status" value="1"/>
</dbReference>
<accession>A0A2A5J5W1</accession>
<dbReference type="PANTHER" id="PTHR43221:SF1">
    <property type="entry name" value="PROTEASE HTPX"/>
    <property type="match status" value="1"/>
</dbReference>
<comment type="caution">
    <text evidence="12">The sequence shown here is derived from an EMBL/GenBank/DDBJ whole genome shotgun (WGS) entry which is preliminary data.</text>
</comment>
<dbReference type="Gene3D" id="3.30.2010.10">
    <property type="entry name" value="Metalloproteases ('zincins'), catalytic domain"/>
    <property type="match status" value="1"/>
</dbReference>
<sequence length="292" mass="31556">MYPVNGQAAAPALRMSPGSDAVRHPWEIPLLVLAVLTTVVTYVVAIVLIAAGDLSTWILVVLAAPILLFLARGQLYGSQQVNGIKMTPSQFPEGYQLVAEAAARFGMKTPPDAYVVLGNGRINAFASGHGFRRFVVVYSDLFEVGGQAREPDALAFIIGHEVGHIAAGHASYWRQWGQFASNYIPVIGSSLSRSMEYTADNFGFHMRPQGAPGAMGVLGAGKYLVGLVGFDELADRATLESGFFPWFVNILSSHPVLTWRAAALRNRTHSGHLFFRPGQLYRNPALTAAQSN</sequence>
<evidence type="ECO:0000256" key="8">
    <source>
        <dbReference type="ARBA" id="ARBA00022989"/>
    </source>
</evidence>
<dbReference type="Proteomes" id="UP000230886">
    <property type="component" value="Unassembled WGS sequence"/>
</dbReference>
<evidence type="ECO:0000256" key="2">
    <source>
        <dbReference type="ARBA" id="ARBA00022475"/>
    </source>
</evidence>
<dbReference type="AlphaFoldDB" id="A0A1X0LM25"/>
<dbReference type="CDD" id="cd07325">
    <property type="entry name" value="M48_Ste24p_like"/>
    <property type="match status" value="1"/>
</dbReference>
<keyword evidence="2" id="KW-1003">Cell membrane</keyword>
<evidence type="ECO:0000256" key="9">
    <source>
        <dbReference type="ARBA" id="ARBA00023049"/>
    </source>
</evidence>
<keyword evidence="5" id="KW-0479">Metal-binding</keyword>
<dbReference type="InterPro" id="IPR001915">
    <property type="entry name" value="Peptidase_M48"/>
</dbReference>
<evidence type="ECO:0000256" key="7">
    <source>
        <dbReference type="ARBA" id="ARBA00022833"/>
    </source>
</evidence>
<keyword evidence="10" id="KW-0472">Membrane</keyword>
<evidence type="ECO:0000256" key="1">
    <source>
        <dbReference type="ARBA" id="ARBA00004651"/>
    </source>
</evidence>
<dbReference type="GO" id="GO:0046872">
    <property type="term" value="F:metal ion binding"/>
    <property type="evidence" value="ECO:0007669"/>
    <property type="project" value="UniProtKB-KW"/>
</dbReference>
<evidence type="ECO:0000256" key="6">
    <source>
        <dbReference type="ARBA" id="ARBA00022801"/>
    </source>
</evidence>
<reference evidence="12 13" key="1">
    <citation type="submission" date="2017-07" db="EMBL/GenBank/DDBJ databases">
        <title>Draft sequence of Rhodococcus enclensis 23b-28.</title>
        <authorList>
            <person name="Besaury L."/>
            <person name="Sancelme M."/>
            <person name="Amato P."/>
            <person name="Lallement A."/>
            <person name="Delort A.-M."/>
        </authorList>
    </citation>
    <scope>NUCLEOTIDE SEQUENCE [LARGE SCALE GENOMIC DNA]</scope>
    <source>
        <strain evidence="12 13">23b-28</strain>
    </source>
</reference>
<evidence type="ECO:0000256" key="3">
    <source>
        <dbReference type="ARBA" id="ARBA00022670"/>
    </source>
</evidence>
<keyword evidence="4" id="KW-0812">Transmembrane</keyword>
<proteinExistence type="inferred from homology"/>
<comment type="cofactor">
    <cofactor evidence="11">
        <name>Zn(2+)</name>
        <dbReference type="ChEBI" id="CHEBI:29105"/>
    </cofactor>
    <text evidence="11">Binds 1 zinc ion per subunit.</text>
</comment>
<organism evidence="12 13">
    <name type="scientific">Rhodococcus qingshengii</name>
    <dbReference type="NCBI Taxonomy" id="334542"/>
    <lineage>
        <taxon>Bacteria</taxon>
        <taxon>Bacillati</taxon>
        <taxon>Actinomycetota</taxon>
        <taxon>Actinomycetes</taxon>
        <taxon>Mycobacteriales</taxon>
        <taxon>Nocardiaceae</taxon>
        <taxon>Rhodococcus</taxon>
        <taxon>Rhodococcus erythropolis group</taxon>
    </lineage>
</organism>
<gene>
    <name evidence="12" type="ORF">CHR55_22840</name>
</gene>
<dbReference type="GO" id="GO:0004222">
    <property type="term" value="F:metalloendopeptidase activity"/>
    <property type="evidence" value="ECO:0007669"/>
    <property type="project" value="InterPro"/>
</dbReference>
<name>A0A1X0LM25_RHOSG</name>
<keyword evidence="8" id="KW-1133">Transmembrane helix</keyword>
<evidence type="ECO:0000256" key="4">
    <source>
        <dbReference type="ARBA" id="ARBA00022692"/>
    </source>
</evidence>
<keyword evidence="7 11" id="KW-0862">Zinc</keyword>